<dbReference type="Proteomes" id="UP001059596">
    <property type="component" value="Chromosome 3R"/>
</dbReference>
<dbReference type="EMBL" id="JAMKOV010000001">
    <property type="protein sequence ID" value="KAI8044968.1"/>
    <property type="molecule type" value="Genomic_DNA"/>
</dbReference>
<organism evidence="2 3">
    <name type="scientific">Drosophila gunungcola</name>
    <name type="common">fruit fly</name>
    <dbReference type="NCBI Taxonomy" id="103775"/>
    <lineage>
        <taxon>Eukaryota</taxon>
        <taxon>Metazoa</taxon>
        <taxon>Ecdysozoa</taxon>
        <taxon>Arthropoda</taxon>
        <taxon>Hexapoda</taxon>
        <taxon>Insecta</taxon>
        <taxon>Pterygota</taxon>
        <taxon>Neoptera</taxon>
        <taxon>Endopterygota</taxon>
        <taxon>Diptera</taxon>
        <taxon>Brachycera</taxon>
        <taxon>Muscomorpha</taxon>
        <taxon>Ephydroidea</taxon>
        <taxon>Drosophilidae</taxon>
        <taxon>Drosophila</taxon>
        <taxon>Sophophora</taxon>
    </lineage>
</organism>
<feature type="compositionally biased region" description="Basic and acidic residues" evidence="1">
    <location>
        <begin position="25"/>
        <end position="38"/>
    </location>
</feature>
<proteinExistence type="predicted"/>
<feature type="region of interest" description="Disordered" evidence="1">
    <location>
        <begin position="1"/>
        <end position="66"/>
    </location>
</feature>
<protein>
    <submittedName>
        <fullName evidence="2">Uncharacterized protein</fullName>
    </submittedName>
</protein>
<evidence type="ECO:0000256" key="1">
    <source>
        <dbReference type="SAM" id="MobiDB-lite"/>
    </source>
</evidence>
<evidence type="ECO:0000313" key="2">
    <source>
        <dbReference type="EMBL" id="KAI8044968.1"/>
    </source>
</evidence>
<reference evidence="2" key="1">
    <citation type="journal article" date="2023" name="Genome Biol. Evol.">
        <title>Long-read-based Genome Assembly of Drosophila gunungcola Reveals Fewer Chemosensory Genes in Flower-breeding Species.</title>
        <authorList>
            <person name="Negi A."/>
            <person name="Liao B.Y."/>
            <person name="Yeh S.D."/>
        </authorList>
    </citation>
    <scope>NUCLEOTIDE SEQUENCE</scope>
    <source>
        <strain evidence="2">Sukarami</strain>
    </source>
</reference>
<accession>A0A9P9YY37</accession>
<keyword evidence="3" id="KW-1185">Reference proteome</keyword>
<comment type="caution">
    <text evidence="2">The sequence shown here is derived from an EMBL/GenBank/DDBJ whole genome shotgun (WGS) entry which is preliminary data.</text>
</comment>
<evidence type="ECO:0000313" key="3">
    <source>
        <dbReference type="Proteomes" id="UP001059596"/>
    </source>
</evidence>
<name>A0A9P9YY37_9MUSC</name>
<dbReference type="AlphaFoldDB" id="A0A9P9YY37"/>
<gene>
    <name evidence="2" type="ORF">M5D96_001145</name>
</gene>
<sequence>MFPHGMSHCGVRFNKSGDDFEGDFDERRKPADFPHLKETSNSGPCVTKTGAAIGGSTRPPYGGGWRPLGPISPLSYDDNRATGQPVAVPFSVGAGTAVGTGVEQPRMPPAT</sequence>